<dbReference type="EMBL" id="MK279849">
    <property type="protein sequence ID" value="AZS07561.1"/>
    <property type="molecule type" value="Genomic_DNA"/>
</dbReference>
<dbReference type="Proteomes" id="UP000287876">
    <property type="component" value="Segment"/>
</dbReference>
<name>A0A3S9UB98_9CAUD</name>
<organism evidence="1 2">
    <name type="scientific">Mycobacterium phage Duke13</name>
    <dbReference type="NCBI Taxonomy" id="2499038"/>
    <lineage>
        <taxon>Viruses</taxon>
        <taxon>Duplodnaviria</taxon>
        <taxon>Heunggongvirae</taxon>
        <taxon>Uroviricota</taxon>
        <taxon>Caudoviricetes</taxon>
        <taxon>Omegavirus</taxon>
        <taxon>Omegavirus baka</taxon>
    </lineage>
</organism>
<protein>
    <submittedName>
        <fullName evidence="1">Uncharacterized protein</fullName>
    </submittedName>
</protein>
<reference evidence="1 2" key="1">
    <citation type="submission" date="2018-12" db="EMBL/GenBank/DDBJ databases">
        <authorList>
            <person name="Betsko A.J."/>
            <person name="Stoner T.H."/>
            <person name="Garlena R.A."/>
            <person name="Russell D.A."/>
            <person name="Pope W.H."/>
            <person name="Jacobs-Sera D."/>
            <person name="Hatfull G.F."/>
        </authorList>
    </citation>
    <scope>NUCLEOTIDE SEQUENCE [LARGE SCALE GENOMIC DNA]</scope>
</reference>
<evidence type="ECO:0000313" key="1">
    <source>
        <dbReference type="EMBL" id="AZS07561.1"/>
    </source>
</evidence>
<accession>A0A3S9UB98</accession>
<proteinExistence type="predicted"/>
<gene>
    <name evidence="1" type="primary">225</name>
    <name evidence="1" type="ORF">PBI_DUKE13_225</name>
</gene>
<evidence type="ECO:0000313" key="2">
    <source>
        <dbReference type="Proteomes" id="UP000287876"/>
    </source>
</evidence>
<sequence>MSSIIARNTWTLTTGERIAEIMTDGRVGAESDARRAAMEMLGSATLSFRKSEHGALTFTYHDGARTFTE</sequence>